<feature type="compositionally biased region" description="Polar residues" evidence="11">
    <location>
        <begin position="488"/>
        <end position="506"/>
    </location>
</feature>
<feature type="binding site" evidence="8">
    <location>
        <position position="203"/>
    </location>
    <ligand>
        <name>AMP</name>
        <dbReference type="ChEBI" id="CHEBI:456215"/>
    </ligand>
</feature>
<feature type="binding site" evidence="9">
    <location>
        <position position="203"/>
    </location>
    <ligand>
        <name>Zn(2+)</name>
        <dbReference type="ChEBI" id="CHEBI:29105"/>
        <label>2</label>
    </ligand>
</feature>
<dbReference type="PROSITE" id="PS00126">
    <property type="entry name" value="PDEASE_I_1"/>
    <property type="match status" value="1"/>
</dbReference>
<feature type="binding site" evidence="8">
    <location>
        <position position="309"/>
    </location>
    <ligand>
        <name>AMP</name>
        <dbReference type="ChEBI" id="CHEBI:456215"/>
    </ligand>
</feature>
<evidence type="ECO:0000256" key="7">
    <source>
        <dbReference type="PIRSR" id="PIRSR623088-1"/>
    </source>
</evidence>
<evidence type="ECO:0000256" key="10">
    <source>
        <dbReference type="RuleBase" id="RU363067"/>
    </source>
</evidence>
<evidence type="ECO:0000313" key="14">
    <source>
        <dbReference type="Proteomes" id="UP001151699"/>
    </source>
</evidence>
<evidence type="ECO:0000256" key="5">
    <source>
        <dbReference type="ARBA" id="ARBA00037913"/>
    </source>
</evidence>
<feature type="binding site" evidence="8">
    <location>
        <position position="360"/>
    </location>
    <ligand>
        <name>AMP</name>
        <dbReference type="ChEBI" id="CHEBI:456215"/>
    </ligand>
</feature>
<proteinExistence type="inferred from homology"/>
<feature type="region of interest" description="Disordered" evidence="11">
    <location>
        <begin position="415"/>
        <end position="532"/>
    </location>
</feature>
<comment type="catalytic activity">
    <reaction evidence="1">
        <text>3',5'-cyclic GMP + H2O = GMP + H(+)</text>
        <dbReference type="Rhea" id="RHEA:16957"/>
        <dbReference type="ChEBI" id="CHEBI:15377"/>
        <dbReference type="ChEBI" id="CHEBI:15378"/>
        <dbReference type="ChEBI" id="CHEBI:57746"/>
        <dbReference type="ChEBI" id="CHEBI:58115"/>
        <dbReference type="EC" id="3.1.4.35"/>
    </reaction>
</comment>
<comment type="cofactor">
    <cofactor evidence="10">
        <name>a divalent metal cation</name>
        <dbReference type="ChEBI" id="CHEBI:60240"/>
    </cofactor>
    <text evidence="10">Binds 2 divalent metal cations per subunit. Site 1 may preferentially bind zinc ions, while site 2 has a preference for magnesium and/or manganese ions.</text>
</comment>
<keyword evidence="14" id="KW-1185">Reference proteome</keyword>
<dbReference type="OrthoDB" id="546632at2759"/>
<dbReference type="EC" id="3.1.4.-" evidence="10"/>
<feature type="non-terminal residue" evidence="13">
    <location>
        <position position="1"/>
    </location>
</feature>
<name>A0A9Q0MME7_9DIPT</name>
<evidence type="ECO:0000256" key="2">
    <source>
        <dbReference type="ARBA" id="ARBA00022535"/>
    </source>
</evidence>
<dbReference type="GO" id="GO:0007165">
    <property type="term" value="P:signal transduction"/>
    <property type="evidence" value="ECO:0007669"/>
    <property type="project" value="InterPro"/>
</dbReference>
<dbReference type="Proteomes" id="UP001151699">
    <property type="component" value="Chromosome C"/>
</dbReference>
<dbReference type="SUPFAM" id="SSF109604">
    <property type="entry name" value="HD-domain/PDEase-like"/>
    <property type="match status" value="1"/>
</dbReference>
<dbReference type="PROSITE" id="PS51845">
    <property type="entry name" value="PDEASE_I_2"/>
    <property type="match status" value="1"/>
</dbReference>
<protein>
    <recommendedName>
        <fullName evidence="10">Phosphodiesterase</fullName>
        <ecNumber evidence="10">3.1.4.-</ecNumber>
    </recommendedName>
</protein>
<feature type="region of interest" description="Disordered" evidence="11">
    <location>
        <begin position="716"/>
        <end position="760"/>
    </location>
</feature>
<feature type="binding site" evidence="9">
    <location>
        <position position="166"/>
    </location>
    <ligand>
        <name>Zn(2+)</name>
        <dbReference type="ChEBI" id="CHEBI:29105"/>
        <label>1</label>
    </ligand>
</feature>
<dbReference type="Gene3D" id="1.10.1300.10">
    <property type="entry name" value="3'5'-cyclic nucleotide phosphodiesterase, catalytic domain"/>
    <property type="match status" value="1"/>
</dbReference>
<dbReference type="InterPro" id="IPR002073">
    <property type="entry name" value="PDEase_catalytic_dom"/>
</dbReference>
<evidence type="ECO:0000259" key="12">
    <source>
        <dbReference type="PROSITE" id="PS51845"/>
    </source>
</evidence>
<accession>A0A9Q0MME7</accession>
<feature type="binding site" evidence="9">
    <location>
        <position position="203"/>
    </location>
    <ligand>
        <name>Zn(2+)</name>
        <dbReference type="ChEBI" id="CHEBI:29105"/>
        <label>1</label>
    </ligand>
</feature>
<evidence type="ECO:0000256" key="11">
    <source>
        <dbReference type="SAM" id="MobiDB-lite"/>
    </source>
</evidence>
<organism evidence="13 14">
    <name type="scientific">Pseudolycoriella hygida</name>
    <dbReference type="NCBI Taxonomy" id="35572"/>
    <lineage>
        <taxon>Eukaryota</taxon>
        <taxon>Metazoa</taxon>
        <taxon>Ecdysozoa</taxon>
        <taxon>Arthropoda</taxon>
        <taxon>Hexapoda</taxon>
        <taxon>Insecta</taxon>
        <taxon>Pterygota</taxon>
        <taxon>Neoptera</taxon>
        <taxon>Endopterygota</taxon>
        <taxon>Diptera</taxon>
        <taxon>Nematocera</taxon>
        <taxon>Sciaroidea</taxon>
        <taxon>Sciaridae</taxon>
        <taxon>Pseudolycoriella</taxon>
    </lineage>
</organism>
<dbReference type="InterPro" id="IPR023174">
    <property type="entry name" value="PDEase_CS"/>
</dbReference>
<evidence type="ECO:0000256" key="6">
    <source>
        <dbReference type="ARBA" id="ARBA00061167"/>
    </source>
</evidence>
<keyword evidence="4 10" id="KW-0378">Hydrolase</keyword>
<feature type="region of interest" description="Disordered" evidence="11">
    <location>
        <begin position="556"/>
        <end position="607"/>
    </location>
</feature>
<feature type="compositionally biased region" description="Acidic residues" evidence="11">
    <location>
        <begin position="469"/>
        <end position="480"/>
    </location>
</feature>
<feature type="domain" description="PDEase" evidence="12">
    <location>
        <begin position="86"/>
        <end position="404"/>
    </location>
</feature>
<feature type="binding site" evidence="9">
    <location>
        <position position="202"/>
    </location>
    <ligand>
        <name>Zn(2+)</name>
        <dbReference type="ChEBI" id="CHEBI:29105"/>
        <label>1</label>
    </ligand>
</feature>
<dbReference type="PRINTS" id="PR00387">
    <property type="entry name" value="PDIESTERASE1"/>
</dbReference>
<dbReference type="GO" id="GO:0046872">
    <property type="term" value="F:metal ion binding"/>
    <property type="evidence" value="ECO:0007669"/>
    <property type="project" value="UniProtKB-KW"/>
</dbReference>
<dbReference type="InterPro" id="IPR003607">
    <property type="entry name" value="HD/PDEase_dom"/>
</dbReference>
<comment type="similarity">
    <text evidence="6">Belongs to the cyclic nucleotide phosphodiesterase family. PDE9 subfamily.</text>
</comment>
<evidence type="ECO:0000256" key="9">
    <source>
        <dbReference type="PIRSR" id="PIRSR623088-3"/>
    </source>
</evidence>
<evidence type="ECO:0000256" key="3">
    <source>
        <dbReference type="ARBA" id="ARBA00022723"/>
    </source>
</evidence>
<dbReference type="EMBL" id="WJQU01000004">
    <property type="protein sequence ID" value="KAJ6634640.1"/>
    <property type="molecule type" value="Genomic_DNA"/>
</dbReference>
<dbReference type="CDD" id="cd00077">
    <property type="entry name" value="HDc"/>
    <property type="match status" value="1"/>
</dbReference>
<dbReference type="SMART" id="SM00471">
    <property type="entry name" value="HDc"/>
    <property type="match status" value="1"/>
</dbReference>
<keyword evidence="2" id="KW-0140">cGMP</keyword>
<evidence type="ECO:0000313" key="13">
    <source>
        <dbReference type="EMBL" id="KAJ6634640.1"/>
    </source>
</evidence>
<feature type="binding site" evidence="9">
    <location>
        <position position="309"/>
    </location>
    <ligand>
        <name>Zn(2+)</name>
        <dbReference type="ChEBI" id="CHEBI:29105"/>
        <label>1</label>
    </ligand>
</feature>
<gene>
    <name evidence="13" type="primary">Pde9</name>
    <name evidence="13" type="ORF">Bhyg_13216</name>
</gene>
<sequence>MTSNGKQDSFNALRCGNVYTLNSNVLSEVKLSTCDLSDKDPEFLISTIKELQRKIDYTEKMNWLCLSNRPIGPPHRKTSLPNHTEVKKRFMEICDQTLSDEVLTALRLPAFDSYEWEDENVLHLMQTMFTETKLVQKFNIPMSTLREWLYEVYKHYNTVPFHNFRHSFCVTQMMYSISWHTNLSARLGDLEILILLVSCICHDLDHPGYNNIYQINARTELALRYNDISPLENHHCSIAFRLLENPDCNIFKNFSKDKFKEIREGIIRCILATDMARHNEILSQFEEISPNFDYSNQSHLCMILIKVADISNEARPMDIAEPWLERLLQEFFAQSAAEKSEGLPVTPFMDPDKVSKPGSQVRFIGLVLLPLFEALGQLLPEVVELIINPVKFALDYYKKLNDAQNKTRKSLIEEFASSEQGSPNLPRSQSGISVRSRKSLPSQKSTSRTSVDEQLCVSAELHDLPEGSESGDSEEATEVEVAEKTSKFKVNTEGNSSNKCSQPSSRKGSREKRPSMIGELGHRSRGSHGNIHNNYHRSYFGVSKAVSLDQYNSRRLSDGVPQGADENSISFNRQHRSLDNEAIYTNRMDNNSDKPTPDSMRPAEDLQNMNPCCVSPIQSTAPISSNVIQPNRLSNESKTFMSKLRQLTGRFSFSFEKDPKRVTPLSTNLISLKNNNADTIKGQYCVNLANRNSLTVSNKQSIPRNRALSLDVPVNRCSTSSGGSCDENNRLAENHSHKKLSPGKPDGDTGRGDDDDGNYI</sequence>
<evidence type="ECO:0000256" key="1">
    <source>
        <dbReference type="ARBA" id="ARBA00000583"/>
    </source>
</evidence>
<comment type="pathway">
    <text evidence="5">Purine metabolism; 3',5'-cyclic GMP degradation; GMP from 3',5'-cyclic GMP: step 1/1.</text>
</comment>
<comment type="caution">
    <text evidence="13">The sequence shown here is derived from an EMBL/GenBank/DDBJ whole genome shotgun (WGS) entry which is preliminary data.</text>
</comment>
<feature type="binding site" evidence="8">
    <location>
        <begin position="162"/>
        <end position="166"/>
    </location>
    <ligand>
        <name>AMP</name>
        <dbReference type="ChEBI" id="CHEBI:456215"/>
    </ligand>
</feature>
<dbReference type="FunFam" id="1.10.1300.10:FF:000006">
    <property type="entry name" value="Phosphodiesterase 9A"/>
    <property type="match status" value="1"/>
</dbReference>
<feature type="active site" description="Proton donor" evidence="7">
    <location>
        <position position="162"/>
    </location>
</feature>
<dbReference type="Pfam" id="PF00233">
    <property type="entry name" value="PDEase_I"/>
    <property type="match status" value="1"/>
</dbReference>
<dbReference type="InterPro" id="IPR023088">
    <property type="entry name" value="PDEase"/>
</dbReference>
<evidence type="ECO:0000256" key="8">
    <source>
        <dbReference type="PIRSR" id="PIRSR623088-2"/>
    </source>
</evidence>
<reference evidence="13" key="1">
    <citation type="submission" date="2022-07" db="EMBL/GenBank/DDBJ databases">
        <authorList>
            <person name="Trinca V."/>
            <person name="Uliana J.V.C."/>
            <person name="Torres T.T."/>
            <person name="Ward R.J."/>
            <person name="Monesi N."/>
        </authorList>
    </citation>
    <scope>NUCLEOTIDE SEQUENCE</scope>
    <source>
        <strain evidence="13">HSMRA1968</strain>
        <tissue evidence="13">Whole embryos</tissue>
    </source>
</reference>
<dbReference type="AlphaFoldDB" id="A0A9Q0MME7"/>
<dbReference type="InterPro" id="IPR036971">
    <property type="entry name" value="PDEase_catalytic_dom_sf"/>
</dbReference>
<dbReference type="PANTHER" id="PTHR11347">
    <property type="entry name" value="CYCLIC NUCLEOTIDE PHOSPHODIESTERASE"/>
    <property type="match status" value="1"/>
</dbReference>
<dbReference type="GO" id="GO:0047555">
    <property type="term" value="F:3',5'-cyclic-GMP phosphodiesterase activity"/>
    <property type="evidence" value="ECO:0007669"/>
    <property type="project" value="UniProtKB-EC"/>
</dbReference>
<evidence type="ECO:0000256" key="4">
    <source>
        <dbReference type="ARBA" id="ARBA00022801"/>
    </source>
</evidence>
<feature type="compositionally biased region" description="Polar residues" evidence="11">
    <location>
        <begin position="417"/>
        <end position="449"/>
    </location>
</feature>
<keyword evidence="3 9" id="KW-0479">Metal-binding</keyword>
<feature type="compositionally biased region" description="Basic and acidic residues" evidence="11">
    <location>
        <begin position="590"/>
        <end position="604"/>
    </location>
</feature>